<dbReference type="AlphaFoldDB" id="A0A101EJU6"/>
<dbReference type="EMBL" id="LGFD01000083">
    <property type="protein sequence ID" value="KUK16666.1"/>
    <property type="molecule type" value="Genomic_DNA"/>
</dbReference>
<dbReference type="Proteomes" id="UP000053911">
    <property type="component" value="Unassembled WGS sequence"/>
</dbReference>
<comment type="caution">
    <text evidence="1">The sequence shown here is derived from an EMBL/GenBank/DDBJ whole genome shotgun (WGS) entry which is preliminary data.</text>
</comment>
<dbReference type="PATRIC" id="fig|172049.5.peg.472"/>
<protein>
    <submittedName>
        <fullName evidence="1">Uncharacterized protein</fullName>
    </submittedName>
</protein>
<gene>
    <name evidence="1" type="ORF">XD54_2048</name>
</gene>
<evidence type="ECO:0000313" key="2">
    <source>
        <dbReference type="Proteomes" id="UP000053911"/>
    </source>
</evidence>
<accession>A0A101EJU6</accession>
<reference evidence="2" key="1">
    <citation type="journal article" date="2015" name="MBio">
        <title>Genome-Resolved Metagenomic Analysis Reveals Roles for Candidate Phyla and Other Microbial Community Members in Biogeochemical Transformations in Oil Reservoirs.</title>
        <authorList>
            <person name="Hu P."/>
            <person name="Tom L."/>
            <person name="Singh A."/>
            <person name="Thomas B.C."/>
            <person name="Baker B.J."/>
            <person name="Piceno Y.M."/>
            <person name="Andersen G.L."/>
            <person name="Banfield J.F."/>
        </authorList>
    </citation>
    <scope>NUCLEOTIDE SEQUENCE [LARGE SCALE GENOMIC DNA]</scope>
</reference>
<evidence type="ECO:0000313" key="1">
    <source>
        <dbReference type="EMBL" id="KUK16666.1"/>
    </source>
</evidence>
<organism evidence="1 2">
    <name type="scientific">Thermococcus sibiricus</name>
    <dbReference type="NCBI Taxonomy" id="172049"/>
    <lineage>
        <taxon>Archaea</taxon>
        <taxon>Methanobacteriati</taxon>
        <taxon>Methanobacteriota</taxon>
        <taxon>Thermococci</taxon>
        <taxon>Thermococcales</taxon>
        <taxon>Thermococcaceae</taxon>
        <taxon>Thermococcus</taxon>
    </lineage>
</organism>
<sequence>IKRTAEDGIFKGKRKQDMDLMVGIKLKN</sequence>
<feature type="non-terminal residue" evidence="1">
    <location>
        <position position="1"/>
    </location>
</feature>
<proteinExistence type="predicted"/>
<name>A0A101EJU6_9EURY</name>